<dbReference type="Pfam" id="PF08282">
    <property type="entry name" value="Hydrolase_3"/>
    <property type="match status" value="1"/>
</dbReference>
<dbReference type="InterPro" id="IPR006379">
    <property type="entry name" value="HAD-SF_hydro_IIB"/>
</dbReference>
<dbReference type="InterPro" id="IPR000150">
    <property type="entry name" value="Cof"/>
</dbReference>
<comment type="similarity">
    <text evidence="5">Belongs to the HAD-like hydrolase superfamily. Cof family.</text>
</comment>
<dbReference type="RefSeq" id="XP_029232700.1">
    <property type="nucleotide sequence ID" value="XM_029367175.1"/>
</dbReference>
<dbReference type="GO" id="GO:0016787">
    <property type="term" value="F:hydrolase activity"/>
    <property type="evidence" value="ECO:0007669"/>
    <property type="project" value="UniProtKB-KW"/>
</dbReference>
<dbReference type="CDD" id="cd07516">
    <property type="entry name" value="HAD_Pase"/>
    <property type="match status" value="1"/>
</dbReference>
<proteinExistence type="inferred from homology"/>
<dbReference type="InterPro" id="IPR036412">
    <property type="entry name" value="HAD-like_sf"/>
</dbReference>
<evidence type="ECO:0000256" key="3">
    <source>
        <dbReference type="ARBA" id="ARBA00022801"/>
    </source>
</evidence>
<dbReference type="InterPro" id="IPR023214">
    <property type="entry name" value="HAD_sf"/>
</dbReference>
<keyword evidence="4" id="KW-0460">Magnesium</keyword>
<reference evidence="6 7" key="1">
    <citation type="journal article" date="2018" name="BMC Genomics">
        <title>Genomic comparison of Trypanosoma conorhini and Trypanosoma rangeli to Trypanosoma cruzi strains of high and low virulence.</title>
        <authorList>
            <person name="Bradwell K.R."/>
            <person name="Koparde V.N."/>
            <person name="Matveyev A.V."/>
            <person name="Serrano M.G."/>
            <person name="Alves J.M."/>
            <person name="Parikh H."/>
            <person name="Huang B."/>
            <person name="Lee V."/>
            <person name="Espinosa-Alvarez O."/>
            <person name="Ortiz P.A."/>
            <person name="Costa-Martins A.G."/>
            <person name="Teixeira M.M."/>
            <person name="Buck G.A."/>
        </authorList>
    </citation>
    <scope>NUCLEOTIDE SEQUENCE [LARGE SCALE GENOMIC DNA]</scope>
    <source>
        <strain evidence="6 7">025E</strain>
    </source>
</reference>
<name>A0A3R7PM80_9TRYP</name>
<keyword evidence="2" id="KW-0479">Metal-binding</keyword>
<keyword evidence="3" id="KW-0378">Hydrolase</keyword>
<dbReference type="SFLD" id="SFLDS00003">
    <property type="entry name" value="Haloacid_Dehalogenase"/>
    <property type="match status" value="1"/>
</dbReference>
<dbReference type="SUPFAM" id="SSF56784">
    <property type="entry name" value="HAD-like"/>
    <property type="match status" value="1"/>
</dbReference>
<dbReference type="NCBIfam" id="TIGR01484">
    <property type="entry name" value="HAD-SF-IIB"/>
    <property type="match status" value="1"/>
</dbReference>
<keyword evidence="7" id="KW-1185">Reference proteome</keyword>
<evidence type="ECO:0000313" key="7">
    <source>
        <dbReference type="Proteomes" id="UP000284403"/>
    </source>
</evidence>
<dbReference type="PROSITE" id="PS01229">
    <property type="entry name" value="COF_2"/>
    <property type="match status" value="1"/>
</dbReference>
<evidence type="ECO:0000256" key="1">
    <source>
        <dbReference type="ARBA" id="ARBA00001946"/>
    </source>
</evidence>
<dbReference type="NCBIfam" id="TIGR00099">
    <property type="entry name" value="Cof-subfamily"/>
    <property type="match status" value="1"/>
</dbReference>
<dbReference type="PROSITE" id="PS01228">
    <property type="entry name" value="COF_1"/>
    <property type="match status" value="1"/>
</dbReference>
<dbReference type="Gene3D" id="3.40.50.1000">
    <property type="entry name" value="HAD superfamily/HAD-like"/>
    <property type="match status" value="1"/>
</dbReference>
<dbReference type="OrthoDB" id="27226at2759"/>
<dbReference type="PANTHER" id="PTHR47267">
    <property type="match status" value="1"/>
</dbReference>
<dbReference type="EMBL" id="MKKU01000004">
    <property type="protein sequence ID" value="RNF27494.1"/>
    <property type="molecule type" value="Genomic_DNA"/>
</dbReference>
<evidence type="ECO:0000256" key="2">
    <source>
        <dbReference type="ARBA" id="ARBA00022723"/>
    </source>
</evidence>
<accession>A0A3R7PM80</accession>
<evidence type="ECO:0000256" key="5">
    <source>
        <dbReference type="ARBA" id="ARBA00034778"/>
    </source>
</evidence>
<dbReference type="AlphaFoldDB" id="A0A3R7PM80"/>
<dbReference type="Gene3D" id="3.30.1240.10">
    <property type="match status" value="1"/>
</dbReference>
<dbReference type="Proteomes" id="UP000284403">
    <property type="component" value="Unassembled WGS sequence"/>
</dbReference>
<dbReference type="GeneID" id="40313841"/>
<sequence length="292" mass="32526">MYSSSLPYKVVATDLDGTLLNPDHLVSEYTLRVIEALAEQGVPVIFATGRHHGDVLETRRKLGLKGYVITSNGARVHDPQDRLILKKDMDPAVARELALVAANDAEIATSVYRLDSWLMNKHAKDLTEYYRSNRHVFYYQLFDPATQDYDGVYKVYYTSDRRECLEMLSAKINAAYGEKVSMAFTLPNCLEVMRKGVNKGVALREVVGMLLGGTRKSINGENAASTIKHCIAFGDGMNDLEMLSMAEKGCVMKNAQHDLLKMAPPHLERIGANSEDGVARHLAKVFRLDLGE</sequence>
<gene>
    <name evidence="6" type="ORF">Tco025E_00230</name>
</gene>
<organism evidence="6 7">
    <name type="scientific">Trypanosoma conorhini</name>
    <dbReference type="NCBI Taxonomy" id="83891"/>
    <lineage>
        <taxon>Eukaryota</taxon>
        <taxon>Discoba</taxon>
        <taxon>Euglenozoa</taxon>
        <taxon>Kinetoplastea</taxon>
        <taxon>Metakinetoplastina</taxon>
        <taxon>Trypanosomatida</taxon>
        <taxon>Trypanosomatidae</taxon>
        <taxon>Trypanosoma</taxon>
    </lineage>
</organism>
<evidence type="ECO:0000313" key="6">
    <source>
        <dbReference type="EMBL" id="RNF27494.1"/>
    </source>
</evidence>
<evidence type="ECO:0000256" key="4">
    <source>
        <dbReference type="ARBA" id="ARBA00022842"/>
    </source>
</evidence>
<comment type="caution">
    <text evidence="6">The sequence shown here is derived from an EMBL/GenBank/DDBJ whole genome shotgun (WGS) entry which is preliminary data.</text>
</comment>
<comment type="cofactor">
    <cofactor evidence="1">
        <name>Mg(2+)</name>
        <dbReference type="ChEBI" id="CHEBI:18420"/>
    </cofactor>
</comment>
<dbReference type="GO" id="GO:0046872">
    <property type="term" value="F:metal ion binding"/>
    <property type="evidence" value="ECO:0007669"/>
    <property type="project" value="UniProtKB-KW"/>
</dbReference>
<dbReference type="SFLD" id="SFLDG01140">
    <property type="entry name" value="C2.B:_Phosphomannomutase_and_P"/>
    <property type="match status" value="1"/>
</dbReference>
<dbReference type="PANTHER" id="PTHR47267:SF4">
    <property type="entry name" value="PYRIDOXAL PHOSPHATE PHOSPHATASE YIGL"/>
    <property type="match status" value="1"/>
</dbReference>
<protein>
    <submittedName>
        <fullName evidence="6">Putative sugar phosphatase</fullName>
    </submittedName>
</protein>